<comment type="caution">
    <text evidence="1">The sequence shown here is derived from an EMBL/GenBank/DDBJ whole genome shotgun (WGS) entry which is preliminary data.</text>
</comment>
<gene>
    <name evidence="1" type="ORF">LCGC14_2014430</name>
</gene>
<accession>A0A0F9EZI4</accession>
<dbReference type="AlphaFoldDB" id="A0A0F9EZI4"/>
<name>A0A0F9EZI4_9ZZZZ</name>
<proteinExistence type="predicted"/>
<reference evidence="1" key="1">
    <citation type="journal article" date="2015" name="Nature">
        <title>Complex archaea that bridge the gap between prokaryotes and eukaryotes.</title>
        <authorList>
            <person name="Spang A."/>
            <person name="Saw J.H."/>
            <person name="Jorgensen S.L."/>
            <person name="Zaremba-Niedzwiedzka K."/>
            <person name="Martijn J."/>
            <person name="Lind A.E."/>
            <person name="van Eijk R."/>
            <person name="Schleper C."/>
            <person name="Guy L."/>
            <person name="Ettema T.J."/>
        </authorList>
    </citation>
    <scope>NUCLEOTIDE SEQUENCE</scope>
</reference>
<feature type="non-terminal residue" evidence="1">
    <location>
        <position position="1"/>
    </location>
</feature>
<sequence length="147" mass="17732">EDIIHRSVLKGSVNLRSSVKKWKTTVLFTLNGFYYRMPEFRKKGNPEVKLYTPWENVYGVDLSRDKGLKLTKNIYLSLERDKLVDTKKIFWVHAKKFFLKFLPLIIEKKEEWLKQNQDNPEIKKGIKRFMDKTLTNFKREYEKILSK</sequence>
<organism evidence="1">
    <name type="scientific">marine sediment metagenome</name>
    <dbReference type="NCBI Taxonomy" id="412755"/>
    <lineage>
        <taxon>unclassified sequences</taxon>
        <taxon>metagenomes</taxon>
        <taxon>ecological metagenomes</taxon>
    </lineage>
</organism>
<dbReference type="EMBL" id="LAZR01023158">
    <property type="protein sequence ID" value="KKL79479.1"/>
    <property type="molecule type" value="Genomic_DNA"/>
</dbReference>
<protein>
    <submittedName>
        <fullName evidence="1">Uncharacterized protein</fullName>
    </submittedName>
</protein>
<evidence type="ECO:0000313" key="1">
    <source>
        <dbReference type="EMBL" id="KKL79479.1"/>
    </source>
</evidence>